<feature type="non-terminal residue" evidence="3">
    <location>
        <position position="1"/>
    </location>
</feature>
<comment type="caution">
    <text evidence="3">The sequence shown here is derived from an EMBL/GenBank/DDBJ whole genome shotgun (WGS) entry which is preliminary data.</text>
</comment>
<proteinExistence type="predicted"/>
<evidence type="ECO:0000313" key="4">
    <source>
        <dbReference type="Proteomes" id="UP001217089"/>
    </source>
</evidence>
<evidence type="ECO:0008006" key="5">
    <source>
        <dbReference type="Google" id="ProtNLM"/>
    </source>
</evidence>
<keyword evidence="2" id="KW-0812">Transmembrane</keyword>
<evidence type="ECO:0000256" key="1">
    <source>
        <dbReference type="SAM" id="MobiDB-lite"/>
    </source>
</evidence>
<feature type="transmembrane region" description="Helical" evidence="2">
    <location>
        <begin position="66"/>
        <end position="90"/>
    </location>
</feature>
<name>A0ABQ9DWD3_TEGGR</name>
<organism evidence="3 4">
    <name type="scientific">Tegillarca granosa</name>
    <name type="common">Malaysian cockle</name>
    <name type="synonym">Anadara granosa</name>
    <dbReference type="NCBI Taxonomy" id="220873"/>
    <lineage>
        <taxon>Eukaryota</taxon>
        <taxon>Metazoa</taxon>
        <taxon>Spiralia</taxon>
        <taxon>Lophotrochozoa</taxon>
        <taxon>Mollusca</taxon>
        <taxon>Bivalvia</taxon>
        <taxon>Autobranchia</taxon>
        <taxon>Pteriomorphia</taxon>
        <taxon>Arcoida</taxon>
        <taxon>Arcoidea</taxon>
        <taxon>Arcidae</taxon>
        <taxon>Tegillarca</taxon>
    </lineage>
</organism>
<keyword evidence="2" id="KW-0472">Membrane</keyword>
<evidence type="ECO:0000313" key="3">
    <source>
        <dbReference type="EMBL" id="KAJ8297574.1"/>
    </source>
</evidence>
<reference evidence="3 4" key="1">
    <citation type="submission" date="2022-12" db="EMBL/GenBank/DDBJ databases">
        <title>Chromosome-level genome of Tegillarca granosa.</title>
        <authorList>
            <person name="Kim J."/>
        </authorList>
    </citation>
    <scope>NUCLEOTIDE SEQUENCE [LARGE SCALE GENOMIC DNA]</scope>
    <source>
        <strain evidence="3">Teg-2019</strain>
        <tissue evidence="3">Adductor muscle</tissue>
    </source>
</reference>
<keyword evidence="4" id="KW-1185">Reference proteome</keyword>
<dbReference type="Proteomes" id="UP001217089">
    <property type="component" value="Unassembled WGS sequence"/>
</dbReference>
<gene>
    <name evidence="3" type="ORF">KUTeg_024105</name>
</gene>
<feature type="region of interest" description="Disordered" evidence="1">
    <location>
        <begin position="42"/>
        <end position="66"/>
    </location>
</feature>
<accession>A0ABQ9DWD3</accession>
<evidence type="ECO:0000256" key="2">
    <source>
        <dbReference type="SAM" id="Phobius"/>
    </source>
</evidence>
<protein>
    <recommendedName>
        <fullName evidence="5">Transmembrane protein</fullName>
    </recommendedName>
</protein>
<sequence length="107" mass="11340">STTIYASESTSLIQHLVSSSSSTQVTTTQASTSRMCGCPCSKTGNLSSSIRKKTSAKDDRPSSTGIGSVGIVFFVIVFGGLILSDVTALYQHLKILKDNLCGFRRSN</sequence>
<dbReference type="EMBL" id="JARBDR010000923">
    <property type="protein sequence ID" value="KAJ8297574.1"/>
    <property type="molecule type" value="Genomic_DNA"/>
</dbReference>
<keyword evidence="2" id="KW-1133">Transmembrane helix</keyword>